<gene>
    <name evidence="2" type="ORF">DICSQDRAFT_149591</name>
</gene>
<feature type="compositionally biased region" description="Basic and acidic residues" evidence="1">
    <location>
        <begin position="52"/>
        <end position="63"/>
    </location>
</feature>
<dbReference type="RefSeq" id="XP_007369528.1">
    <property type="nucleotide sequence ID" value="XM_007369466.1"/>
</dbReference>
<protein>
    <submittedName>
        <fullName evidence="2">Uncharacterized protein</fullName>
    </submittedName>
</protein>
<dbReference type="HOGENOM" id="CLU_2885735_0_0_1"/>
<evidence type="ECO:0000256" key="1">
    <source>
        <dbReference type="SAM" id="MobiDB-lite"/>
    </source>
</evidence>
<dbReference type="KEGG" id="dsq:DICSQDRAFT_149591"/>
<dbReference type="Proteomes" id="UP000053319">
    <property type="component" value="Unassembled WGS sequence"/>
</dbReference>
<feature type="region of interest" description="Disordered" evidence="1">
    <location>
        <begin position="39"/>
        <end position="63"/>
    </location>
</feature>
<evidence type="ECO:0000313" key="2">
    <source>
        <dbReference type="EMBL" id="EJF57777.1"/>
    </source>
</evidence>
<proteinExistence type="predicted"/>
<dbReference type="EMBL" id="JH719445">
    <property type="protein sequence ID" value="EJF57777.1"/>
    <property type="molecule type" value="Genomic_DNA"/>
</dbReference>
<accession>R7SS37</accession>
<dbReference type="AlphaFoldDB" id="R7SS37"/>
<name>R7SS37_DICSQ</name>
<organism evidence="2 3">
    <name type="scientific">Dichomitus squalens (strain LYAD-421)</name>
    <name type="common">Western red white-rot fungus</name>
    <dbReference type="NCBI Taxonomy" id="732165"/>
    <lineage>
        <taxon>Eukaryota</taxon>
        <taxon>Fungi</taxon>
        <taxon>Dikarya</taxon>
        <taxon>Basidiomycota</taxon>
        <taxon>Agaricomycotina</taxon>
        <taxon>Agaricomycetes</taxon>
        <taxon>Polyporales</taxon>
        <taxon>Polyporaceae</taxon>
        <taxon>Dichomitus</taxon>
    </lineage>
</organism>
<dbReference type="GeneID" id="18836853"/>
<reference evidence="2 3" key="1">
    <citation type="journal article" date="2012" name="Science">
        <title>The Paleozoic origin of enzymatic lignin decomposition reconstructed from 31 fungal genomes.</title>
        <authorList>
            <person name="Floudas D."/>
            <person name="Binder M."/>
            <person name="Riley R."/>
            <person name="Barry K."/>
            <person name="Blanchette R.A."/>
            <person name="Henrissat B."/>
            <person name="Martinez A.T."/>
            <person name="Otillar R."/>
            <person name="Spatafora J.W."/>
            <person name="Yadav J.S."/>
            <person name="Aerts A."/>
            <person name="Benoit I."/>
            <person name="Boyd A."/>
            <person name="Carlson A."/>
            <person name="Copeland A."/>
            <person name="Coutinho P.M."/>
            <person name="de Vries R.P."/>
            <person name="Ferreira P."/>
            <person name="Findley K."/>
            <person name="Foster B."/>
            <person name="Gaskell J."/>
            <person name="Glotzer D."/>
            <person name="Gorecki P."/>
            <person name="Heitman J."/>
            <person name="Hesse C."/>
            <person name="Hori C."/>
            <person name="Igarashi K."/>
            <person name="Jurgens J.A."/>
            <person name="Kallen N."/>
            <person name="Kersten P."/>
            <person name="Kohler A."/>
            <person name="Kuees U."/>
            <person name="Kumar T.K.A."/>
            <person name="Kuo A."/>
            <person name="LaButti K."/>
            <person name="Larrondo L.F."/>
            <person name="Lindquist E."/>
            <person name="Ling A."/>
            <person name="Lombard V."/>
            <person name="Lucas S."/>
            <person name="Lundell T."/>
            <person name="Martin R."/>
            <person name="McLaughlin D.J."/>
            <person name="Morgenstern I."/>
            <person name="Morin E."/>
            <person name="Murat C."/>
            <person name="Nagy L.G."/>
            <person name="Nolan M."/>
            <person name="Ohm R.A."/>
            <person name="Patyshakuliyeva A."/>
            <person name="Rokas A."/>
            <person name="Ruiz-Duenas F.J."/>
            <person name="Sabat G."/>
            <person name="Salamov A."/>
            <person name="Samejima M."/>
            <person name="Schmutz J."/>
            <person name="Slot J.C."/>
            <person name="St John F."/>
            <person name="Stenlid J."/>
            <person name="Sun H."/>
            <person name="Sun S."/>
            <person name="Syed K."/>
            <person name="Tsang A."/>
            <person name="Wiebenga A."/>
            <person name="Young D."/>
            <person name="Pisabarro A."/>
            <person name="Eastwood D.C."/>
            <person name="Martin F."/>
            <person name="Cullen D."/>
            <person name="Grigoriev I.V."/>
            <person name="Hibbett D.S."/>
        </authorList>
    </citation>
    <scope>NUCLEOTIDE SEQUENCE [LARGE SCALE GENOMIC DNA]</scope>
    <source>
        <strain evidence="2 3">LYAD-421 SS1</strain>
    </source>
</reference>
<sequence>MFQANRLPKNIERTQICRPVPSPRYKDHKGTVQIVQSEKDKYYDNNQAEKPLALREGTDLGQT</sequence>
<evidence type="ECO:0000313" key="3">
    <source>
        <dbReference type="Proteomes" id="UP000053319"/>
    </source>
</evidence>